<dbReference type="EMBL" id="FP565814">
    <property type="protein sequence ID" value="CBH23051.1"/>
    <property type="molecule type" value="Genomic_DNA"/>
</dbReference>
<reference evidence="1 2" key="1">
    <citation type="journal article" date="2010" name="ISME J.">
        <title>Fine-scale evolution: genomic, phenotypic and ecological differentiation in two coexisting Salinibacter ruber strains.</title>
        <authorList>
            <person name="Pena A."/>
            <person name="Teeling H."/>
            <person name="Huerta-Cepas J."/>
            <person name="Santos F."/>
            <person name="Yarza P."/>
            <person name="Brito-Echeverria J."/>
            <person name="Lucio M."/>
            <person name="Schmitt-Kopplin P."/>
            <person name="Meseguer I."/>
            <person name="Schenowitz C."/>
            <person name="Dossat C."/>
            <person name="Barbe V."/>
            <person name="Dopazo J."/>
            <person name="Rossello-Mora R."/>
            <person name="Schuler M."/>
            <person name="Glockner F.O."/>
            <person name="Amann R."/>
            <person name="Gabaldon T."/>
            <person name="Anton J."/>
        </authorList>
    </citation>
    <scope>NUCLEOTIDE SEQUENCE [LARGE SCALE GENOMIC DNA]</scope>
    <source>
        <strain evidence="1 2">M8</strain>
    </source>
</reference>
<sequence>MSPVVHMVPVLRSCLRPFVLFCLVGTVGTDRACAHPNSPGLDTTTVQTGWAVQGITEYDRSAVYEDALLHQWTQGSLKAPAPGSAVGASTPGT</sequence>
<protein>
    <submittedName>
        <fullName evidence="1">Uncharacterized protein</fullName>
    </submittedName>
</protein>
<dbReference type="HOGENOM" id="CLU_2397882_0_0_10"/>
<dbReference type="PATRIC" id="fig|761659.10.peg.147"/>
<organism evidence="1 2">
    <name type="scientific">Salinibacter ruber (strain M8)</name>
    <dbReference type="NCBI Taxonomy" id="761659"/>
    <lineage>
        <taxon>Bacteria</taxon>
        <taxon>Pseudomonadati</taxon>
        <taxon>Rhodothermota</taxon>
        <taxon>Rhodothermia</taxon>
        <taxon>Rhodothermales</taxon>
        <taxon>Salinibacteraceae</taxon>
        <taxon>Salinibacter</taxon>
    </lineage>
</organism>
<proteinExistence type="predicted"/>
<name>D5H4U6_SALRM</name>
<dbReference type="AlphaFoldDB" id="D5H4U6"/>
<evidence type="ECO:0000313" key="2">
    <source>
        <dbReference type="Proteomes" id="UP000000933"/>
    </source>
</evidence>
<evidence type="ECO:0000313" key="1">
    <source>
        <dbReference type="EMBL" id="CBH23051.1"/>
    </source>
</evidence>
<reference evidence="2" key="2">
    <citation type="submission" date="2010-04" db="EMBL/GenBank/DDBJ databases">
        <title>Genome sequence of Salinibacter ruber M8.</title>
        <authorList>
            <consortium name="Genoscope"/>
        </authorList>
    </citation>
    <scope>NUCLEOTIDE SEQUENCE [LARGE SCALE GENOMIC DNA]</scope>
    <source>
        <strain evidence="2">M8</strain>
    </source>
</reference>
<accession>D5H4U6</accession>
<dbReference type="Proteomes" id="UP000000933">
    <property type="component" value="Chromosome"/>
</dbReference>
<gene>
    <name evidence="1" type="ordered locus">SRM_00130</name>
</gene>
<dbReference type="KEGG" id="srm:SRM_00130"/>